<feature type="chain" id="PRO_5004191468" description="Outer membrane protein beta-barrel domain-containing protein" evidence="1">
    <location>
        <begin position="21"/>
        <end position="143"/>
    </location>
</feature>
<name>Q1IWU5_DEIGD</name>
<accession>Q1IWU5</accession>
<dbReference type="RefSeq" id="WP_011531116.1">
    <property type="nucleotide sequence ID" value="NC_008025.1"/>
</dbReference>
<dbReference type="EMBL" id="CP000359">
    <property type="protein sequence ID" value="ABF46289.1"/>
    <property type="molecule type" value="Genomic_DNA"/>
</dbReference>
<evidence type="ECO:0008006" key="4">
    <source>
        <dbReference type="Google" id="ProtNLM"/>
    </source>
</evidence>
<keyword evidence="1" id="KW-0732">Signal</keyword>
<sequence>MKRIFITIFSLSALASSAGAINLSLTSGVGYGYAGIAAEFDTSGRSTAEIGVGASSTTFSIVGGGKFFFNNTAQGPYLAGRGFTAVGSGALLYGGVATLGYRASFDRLNVSAEIGAGLGTVTNGSATALGFLPAFGLSVGYRF</sequence>
<reference evidence="2" key="1">
    <citation type="submission" date="2006-04" db="EMBL/GenBank/DDBJ databases">
        <title>Complete sequence of chromosome of Deinococcus geothermalis DSM 11300.</title>
        <authorList>
            <consortium name="US DOE Joint Genome Institute"/>
            <person name="Copeland A."/>
            <person name="Lucas S."/>
            <person name="Lapidus A."/>
            <person name="Barry K."/>
            <person name="Detter J.C."/>
            <person name="Glavina del Rio T."/>
            <person name="Hammon N."/>
            <person name="Israni S."/>
            <person name="Dalin E."/>
            <person name="Tice H."/>
            <person name="Pitluck S."/>
            <person name="Brettin T."/>
            <person name="Bruce D."/>
            <person name="Han C."/>
            <person name="Tapia R."/>
            <person name="Saunders E."/>
            <person name="Gilna P."/>
            <person name="Schmutz J."/>
            <person name="Larimer F."/>
            <person name="Land M."/>
            <person name="Hauser L."/>
            <person name="Kyrpides N."/>
            <person name="Kim E."/>
            <person name="Daly M.J."/>
            <person name="Fredrickson J.K."/>
            <person name="Makarova K.S."/>
            <person name="Gaidamakova E.K."/>
            <person name="Zhai M."/>
            <person name="Richardson P."/>
        </authorList>
    </citation>
    <scope>NUCLEOTIDE SEQUENCE</scope>
    <source>
        <strain evidence="2">DSM 11300</strain>
    </source>
</reference>
<protein>
    <recommendedName>
        <fullName evidence="4">Outer membrane protein beta-barrel domain-containing protein</fullName>
    </recommendedName>
</protein>
<evidence type="ECO:0000256" key="1">
    <source>
        <dbReference type="SAM" id="SignalP"/>
    </source>
</evidence>
<dbReference type="AlphaFoldDB" id="Q1IWU5"/>
<evidence type="ECO:0000313" key="2">
    <source>
        <dbReference type="EMBL" id="ABF46289.1"/>
    </source>
</evidence>
<dbReference type="KEGG" id="dge:Dgeo_1995"/>
<feature type="signal peptide" evidence="1">
    <location>
        <begin position="1"/>
        <end position="20"/>
    </location>
</feature>
<dbReference type="HOGENOM" id="CLU_1802959_0_0_0"/>
<evidence type="ECO:0000313" key="3">
    <source>
        <dbReference type="Proteomes" id="UP000002431"/>
    </source>
</evidence>
<organism evidence="2 3">
    <name type="scientific">Deinococcus geothermalis (strain DSM 11300 / CIP 105573 / AG-3a)</name>
    <dbReference type="NCBI Taxonomy" id="319795"/>
    <lineage>
        <taxon>Bacteria</taxon>
        <taxon>Thermotogati</taxon>
        <taxon>Deinococcota</taxon>
        <taxon>Deinococci</taxon>
        <taxon>Deinococcales</taxon>
        <taxon>Deinococcaceae</taxon>
        <taxon>Deinococcus</taxon>
    </lineage>
</organism>
<proteinExistence type="predicted"/>
<keyword evidence="3" id="KW-1185">Reference proteome</keyword>
<gene>
    <name evidence="2" type="ordered locus">Dgeo_1995</name>
</gene>
<dbReference type="Proteomes" id="UP000002431">
    <property type="component" value="Chromosome"/>
</dbReference>